<dbReference type="RefSeq" id="WP_137816822.1">
    <property type="nucleotide sequence ID" value="NZ_BJFL01000066.1"/>
</dbReference>
<comment type="caution">
    <text evidence="3">The sequence shown here is derived from an EMBL/GenBank/DDBJ whole genome shotgun (WGS) entry which is preliminary data.</text>
</comment>
<keyword evidence="4" id="KW-1185">Reference proteome</keyword>
<feature type="region of interest" description="Disordered" evidence="2">
    <location>
        <begin position="43"/>
        <end position="62"/>
    </location>
</feature>
<evidence type="ECO:0008006" key="5">
    <source>
        <dbReference type="Google" id="ProtNLM"/>
    </source>
</evidence>
<dbReference type="GO" id="GO:0046872">
    <property type="term" value="F:metal ion binding"/>
    <property type="evidence" value="ECO:0007669"/>
    <property type="project" value="UniProtKB-KW"/>
</dbReference>
<keyword evidence="1" id="KW-0479">Metal-binding</keyword>
<dbReference type="SUPFAM" id="SSF49503">
    <property type="entry name" value="Cupredoxins"/>
    <property type="match status" value="1"/>
</dbReference>
<sequence>MNAVDTGGDEAAESPSGGRNRRHRMFGAGAVAGAFLAAACAGGQTPASPSSLPPASGGQAPGTTVGVTLTDFRVQLSRPGLTPGLYTFTVTNQGHTVHALEVDGPGVAGQRTPGVLRPGETANLTVTLGNGVYEFSCPVDGHKENGMDLKVTVGTAESPTPNGPPAGGGYGY</sequence>
<reference evidence="4" key="1">
    <citation type="submission" date="2019-04" db="EMBL/GenBank/DDBJ databases">
        <title>Draft genome sequence of Pseudonocardiaceae bacterium SL3-2-4.</title>
        <authorList>
            <person name="Ningsih F."/>
            <person name="Yokota A."/>
            <person name="Sakai Y."/>
            <person name="Nanatani K."/>
            <person name="Yabe S."/>
            <person name="Oetari A."/>
            <person name="Sjamsuridzal W."/>
        </authorList>
    </citation>
    <scope>NUCLEOTIDE SEQUENCE [LARGE SCALE GENOMIC DNA]</scope>
    <source>
        <strain evidence="4">SL3-2-4</strain>
    </source>
</reference>
<dbReference type="PROSITE" id="PS00079">
    <property type="entry name" value="MULTICOPPER_OXIDASE1"/>
    <property type="match status" value="1"/>
</dbReference>
<dbReference type="EMBL" id="BJFL01000066">
    <property type="protein sequence ID" value="GDY33914.1"/>
    <property type="molecule type" value="Genomic_DNA"/>
</dbReference>
<feature type="region of interest" description="Disordered" evidence="2">
    <location>
        <begin position="153"/>
        <end position="172"/>
    </location>
</feature>
<dbReference type="Proteomes" id="UP000298860">
    <property type="component" value="Unassembled WGS sequence"/>
</dbReference>
<proteinExistence type="predicted"/>
<gene>
    <name evidence="3" type="ORF">GTS_55470</name>
</gene>
<dbReference type="OrthoDB" id="7431902at2"/>
<dbReference type="InterPro" id="IPR008972">
    <property type="entry name" value="Cupredoxin"/>
</dbReference>
<protein>
    <recommendedName>
        <fullName evidence="5">EfeO-type cupredoxin-like domain-containing protein</fullName>
    </recommendedName>
</protein>
<evidence type="ECO:0000313" key="3">
    <source>
        <dbReference type="EMBL" id="GDY33914.1"/>
    </source>
</evidence>
<evidence type="ECO:0000256" key="1">
    <source>
        <dbReference type="ARBA" id="ARBA00022723"/>
    </source>
</evidence>
<dbReference type="AlphaFoldDB" id="A0A4D4JE44"/>
<evidence type="ECO:0000256" key="2">
    <source>
        <dbReference type="SAM" id="MobiDB-lite"/>
    </source>
</evidence>
<dbReference type="Gene3D" id="2.60.40.420">
    <property type="entry name" value="Cupredoxins - blue copper proteins"/>
    <property type="match status" value="1"/>
</dbReference>
<evidence type="ECO:0000313" key="4">
    <source>
        <dbReference type="Proteomes" id="UP000298860"/>
    </source>
</evidence>
<organism evidence="3 4">
    <name type="scientific">Gandjariella thermophila</name>
    <dbReference type="NCBI Taxonomy" id="1931992"/>
    <lineage>
        <taxon>Bacteria</taxon>
        <taxon>Bacillati</taxon>
        <taxon>Actinomycetota</taxon>
        <taxon>Actinomycetes</taxon>
        <taxon>Pseudonocardiales</taxon>
        <taxon>Pseudonocardiaceae</taxon>
        <taxon>Gandjariella</taxon>
    </lineage>
</organism>
<name>A0A4D4JE44_9PSEU</name>
<accession>A0A4D4JE44</accession>
<feature type="region of interest" description="Disordered" evidence="2">
    <location>
        <begin position="1"/>
        <end position="23"/>
    </location>
</feature>
<dbReference type="InterPro" id="IPR033138">
    <property type="entry name" value="Cu_oxidase_CS"/>
</dbReference>